<gene>
    <name evidence="2" type="ORF">NDN08_005358</name>
</gene>
<evidence type="ECO:0000256" key="1">
    <source>
        <dbReference type="SAM" id="SignalP"/>
    </source>
</evidence>
<accession>A0AAV8V3Q2</accession>
<name>A0AAV8V3Q2_9RHOD</name>
<dbReference type="Proteomes" id="UP001157974">
    <property type="component" value="Unassembled WGS sequence"/>
</dbReference>
<protein>
    <recommendedName>
        <fullName evidence="4">Secreted protein</fullName>
    </recommendedName>
</protein>
<sequence>MRVLSVAAIVLSLLTNLACGSGVSLSEDALSLRRSNSSDLRICSDYTSNFDNVELGDGDEKCYVLVNSGRRPEFVGTVCTTVDEENDKTCVKFNFTAKRGWKFLQAYAGIQGDCRNRGNKRYQERRTRGPKSVMVLSVCLSEFKVPEGSNGEGCCNTDLCMYMKVKSRKVGRRYTKWAYPQKGKEQCAIRSYRDVVSCTQRLNCENDANETQMPNTGIPGATRLELEPMATAMPMPQ</sequence>
<keyword evidence="3" id="KW-1185">Reference proteome</keyword>
<reference evidence="2 3" key="1">
    <citation type="journal article" date="2023" name="Nat. Commun.">
        <title>Origin of minicircular mitochondrial genomes in red algae.</title>
        <authorList>
            <person name="Lee Y."/>
            <person name="Cho C.H."/>
            <person name="Lee Y.M."/>
            <person name="Park S.I."/>
            <person name="Yang J.H."/>
            <person name="West J.A."/>
            <person name="Bhattacharya D."/>
            <person name="Yoon H.S."/>
        </authorList>
    </citation>
    <scope>NUCLEOTIDE SEQUENCE [LARGE SCALE GENOMIC DNA]</scope>
    <source>
        <strain evidence="2 3">CCMP1338</strain>
        <tissue evidence="2">Whole cell</tissue>
    </source>
</reference>
<evidence type="ECO:0000313" key="2">
    <source>
        <dbReference type="EMBL" id="KAJ8908653.1"/>
    </source>
</evidence>
<keyword evidence="1" id="KW-0732">Signal</keyword>
<proteinExistence type="predicted"/>
<dbReference type="EMBL" id="JAMWBK010000001">
    <property type="protein sequence ID" value="KAJ8908653.1"/>
    <property type="molecule type" value="Genomic_DNA"/>
</dbReference>
<feature type="signal peptide" evidence="1">
    <location>
        <begin position="1"/>
        <end position="20"/>
    </location>
</feature>
<comment type="caution">
    <text evidence="2">The sequence shown here is derived from an EMBL/GenBank/DDBJ whole genome shotgun (WGS) entry which is preliminary data.</text>
</comment>
<evidence type="ECO:0000313" key="3">
    <source>
        <dbReference type="Proteomes" id="UP001157974"/>
    </source>
</evidence>
<feature type="chain" id="PRO_5043900078" description="Secreted protein" evidence="1">
    <location>
        <begin position="21"/>
        <end position="237"/>
    </location>
</feature>
<evidence type="ECO:0008006" key="4">
    <source>
        <dbReference type="Google" id="ProtNLM"/>
    </source>
</evidence>
<organism evidence="2 3">
    <name type="scientific">Rhodosorus marinus</name>
    <dbReference type="NCBI Taxonomy" id="101924"/>
    <lineage>
        <taxon>Eukaryota</taxon>
        <taxon>Rhodophyta</taxon>
        <taxon>Stylonematophyceae</taxon>
        <taxon>Stylonematales</taxon>
        <taxon>Stylonemataceae</taxon>
        <taxon>Rhodosorus</taxon>
    </lineage>
</organism>
<dbReference type="AlphaFoldDB" id="A0AAV8V3Q2"/>